<evidence type="ECO:0000313" key="2">
    <source>
        <dbReference type="Proteomes" id="UP001236507"/>
    </source>
</evidence>
<proteinExistence type="predicted"/>
<sequence length="156" mass="17849">MNEELIPTSQFTFYLPPIFDINMPSDSTASNANAFGEILFQRIKDFGLRCIPVCDKLFSSSFSPSCTNMAKQLARSSSSSVANYRAVRRARSHREFYSKLCIVIEELDESLFWIEYAIDAKFIHFERAESLLSEGNEILKILVTSRKTSSRLLKEK</sequence>
<organism evidence="1 2">
    <name type="scientific">Flectobacillus roseus</name>
    <dbReference type="NCBI Taxonomy" id="502259"/>
    <lineage>
        <taxon>Bacteria</taxon>
        <taxon>Pseudomonadati</taxon>
        <taxon>Bacteroidota</taxon>
        <taxon>Cytophagia</taxon>
        <taxon>Cytophagales</taxon>
        <taxon>Flectobacillaceae</taxon>
        <taxon>Flectobacillus</taxon>
    </lineage>
</organism>
<reference evidence="1 2" key="1">
    <citation type="submission" date="2023-05" db="EMBL/GenBank/DDBJ databases">
        <title>Novel species of genus Flectobacillus isolated from stream in China.</title>
        <authorList>
            <person name="Lu H."/>
        </authorList>
    </citation>
    <scope>NUCLEOTIDE SEQUENCE [LARGE SCALE GENOMIC DNA]</scope>
    <source>
        <strain evidence="1 2">KCTC 42575</strain>
    </source>
</reference>
<dbReference type="SUPFAM" id="SSF158446">
    <property type="entry name" value="IVS-encoded protein-like"/>
    <property type="match status" value="1"/>
</dbReference>
<dbReference type="Pfam" id="PF05635">
    <property type="entry name" value="23S_rRNA_IVP"/>
    <property type="match status" value="1"/>
</dbReference>
<dbReference type="InterPro" id="IPR012657">
    <property type="entry name" value="23S_rRNA-intervening_sequence"/>
</dbReference>
<dbReference type="RefSeq" id="WP_283345955.1">
    <property type="nucleotide sequence ID" value="NZ_JASHIF010000020.1"/>
</dbReference>
<dbReference type="InterPro" id="IPR036583">
    <property type="entry name" value="23S_rRNA_IVS_sf"/>
</dbReference>
<protein>
    <submittedName>
        <fullName evidence="1">Four helix bundle protein</fullName>
    </submittedName>
</protein>
<name>A0ABT6YDC3_9BACT</name>
<accession>A0ABT6YDC3</accession>
<dbReference type="NCBIfam" id="TIGR02436">
    <property type="entry name" value="four helix bundle protein"/>
    <property type="match status" value="1"/>
</dbReference>
<dbReference type="Proteomes" id="UP001236507">
    <property type="component" value="Unassembled WGS sequence"/>
</dbReference>
<gene>
    <name evidence="1" type="ORF">QM524_20300</name>
</gene>
<keyword evidence="2" id="KW-1185">Reference proteome</keyword>
<comment type="caution">
    <text evidence="1">The sequence shown here is derived from an EMBL/GenBank/DDBJ whole genome shotgun (WGS) entry which is preliminary data.</text>
</comment>
<evidence type="ECO:0000313" key="1">
    <source>
        <dbReference type="EMBL" id="MDI9861573.1"/>
    </source>
</evidence>
<dbReference type="EMBL" id="JASHIF010000020">
    <property type="protein sequence ID" value="MDI9861573.1"/>
    <property type="molecule type" value="Genomic_DNA"/>
</dbReference>
<dbReference type="Gene3D" id="1.20.1440.60">
    <property type="entry name" value="23S rRNA-intervening sequence"/>
    <property type="match status" value="1"/>
</dbReference>